<comment type="caution">
    <text evidence="1">The sequence shown here is derived from an EMBL/GenBank/DDBJ whole genome shotgun (WGS) entry which is preliminary data.</text>
</comment>
<name>A0A413ITS0_9BACT</name>
<dbReference type="Proteomes" id="UP000286063">
    <property type="component" value="Unassembled WGS sequence"/>
</dbReference>
<reference evidence="1 2" key="1">
    <citation type="submission" date="2018-08" db="EMBL/GenBank/DDBJ databases">
        <title>A genome reference for cultivated species of the human gut microbiota.</title>
        <authorList>
            <person name="Zou Y."/>
            <person name="Xue W."/>
            <person name="Luo G."/>
        </authorList>
    </citation>
    <scope>NUCLEOTIDE SEQUENCE [LARGE SCALE GENOMIC DNA]</scope>
    <source>
        <strain evidence="1 2">OF02-7</strain>
    </source>
</reference>
<accession>A0A413ITS0</accession>
<sequence length="94" mass="10719">MKVLVKNHKGTAEIWLDLAAIPQKGEYLMFSILEGMDGLTFKEKKLAEESTSFIDDDNEENEGGNHAYIVTEREFHNNGVVVLYVREECNVLDQ</sequence>
<dbReference type="EMBL" id="QSCR01000001">
    <property type="protein sequence ID" value="RGY21306.1"/>
    <property type="molecule type" value="Genomic_DNA"/>
</dbReference>
<protein>
    <submittedName>
        <fullName evidence="1">Uncharacterized protein</fullName>
    </submittedName>
</protein>
<dbReference type="AlphaFoldDB" id="A0A413ITS0"/>
<dbReference type="RefSeq" id="WP_117774449.1">
    <property type="nucleotide sequence ID" value="NZ_QSCR01000001.1"/>
</dbReference>
<gene>
    <name evidence="1" type="ORF">DXA50_00185</name>
</gene>
<evidence type="ECO:0000313" key="1">
    <source>
        <dbReference type="EMBL" id="RGY21306.1"/>
    </source>
</evidence>
<proteinExistence type="predicted"/>
<evidence type="ECO:0000313" key="2">
    <source>
        <dbReference type="Proteomes" id="UP000286063"/>
    </source>
</evidence>
<organism evidence="1 2">
    <name type="scientific">Butyricimonas virosa</name>
    <dbReference type="NCBI Taxonomy" id="544645"/>
    <lineage>
        <taxon>Bacteria</taxon>
        <taxon>Pseudomonadati</taxon>
        <taxon>Bacteroidota</taxon>
        <taxon>Bacteroidia</taxon>
        <taxon>Bacteroidales</taxon>
        <taxon>Odoribacteraceae</taxon>
        <taxon>Butyricimonas</taxon>
    </lineage>
</organism>